<feature type="domain" description="FAD/NAD(P)-binding" evidence="6">
    <location>
        <begin position="5"/>
        <end position="302"/>
    </location>
</feature>
<dbReference type="PRINTS" id="PR00368">
    <property type="entry name" value="FADPNR"/>
</dbReference>
<dbReference type="PANTHER" id="PTHR43735:SF3">
    <property type="entry name" value="FERROPTOSIS SUPPRESSOR PROTEIN 1"/>
    <property type="match status" value="1"/>
</dbReference>
<keyword evidence="5" id="KW-1133">Transmembrane helix</keyword>
<dbReference type="InterPro" id="IPR023753">
    <property type="entry name" value="FAD/NAD-binding_dom"/>
</dbReference>
<dbReference type="Proteomes" id="UP000177622">
    <property type="component" value="Unassembled WGS sequence"/>
</dbReference>
<keyword evidence="5" id="KW-0472">Membrane</keyword>
<evidence type="ECO:0000313" key="8">
    <source>
        <dbReference type="Proteomes" id="UP000177622"/>
    </source>
</evidence>
<keyword evidence="8" id="KW-1185">Reference proteome</keyword>
<comment type="caution">
    <text evidence="7">The sequence shown here is derived from an EMBL/GenBank/DDBJ whole genome shotgun (WGS) entry which is preliminary data.</text>
</comment>
<comment type="similarity">
    <text evidence="1">Belongs to the FAD-dependent oxidoreductase family.</text>
</comment>
<keyword evidence="2" id="KW-0285">Flavoprotein</keyword>
<dbReference type="RefSeq" id="XP_022492155.1">
    <property type="nucleotide sequence ID" value="XM_022627662.1"/>
</dbReference>
<evidence type="ECO:0000256" key="5">
    <source>
        <dbReference type="SAM" id="Phobius"/>
    </source>
</evidence>
<evidence type="ECO:0000256" key="3">
    <source>
        <dbReference type="ARBA" id="ARBA00022827"/>
    </source>
</evidence>
<organism evidence="7 8">
    <name type="scientific">Penicillium arizonense</name>
    <dbReference type="NCBI Taxonomy" id="1835702"/>
    <lineage>
        <taxon>Eukaryota</taxon>
        <taxon>Fungi</taxon>
        <taxon>Dikarya</taxon>
        <taxon>Ascomycota</taxon>
        <taxon>Pezizomycotina</taxon>
        <taxon>Eurotiomycetes</taxon>
        <taxon>Eurotiomycetidae</taxon>
        <taxon>Eurotiales</taxon>
        <taxon>Aspergillaceae</taxon>
        <taxon>Penicillium</taxon>
    </lineage>
</organism>
<evidence type="ECO:0000256" key="1">
    <source>
        <dbReference type="ARBA" id="ARBA00006442"/>
    </source>
</evidence>
<feature type="transmembrane region" description="Helical" evidence="5">
    <location>
        <begin position="338"/>
        <end position="361"/>
    </location>
</feature>
<dbReference type="STRING" id="1835702.A0A1F5LU53"/>
<proteinExistence type="inferred from homology"/>
<evidence type="ECO:0000259" key="6">
    <source>
        <dbReference type="Pfam" id="PF07992"/>
    </source>
</evidence>
<evidence type="ECO:0000256" key="2">
    <source>
        <dbReference type="ARBA" id="ARBA00022630"/>
    </source>
</evidence>
<dbReference type="EMBL" id="LXJU01000002">
    <property type="protein sequence ID" value="OGE56728.1"/>
    <property type="molecule type" value="Genomic_DNA"/>
</dbReference>
<dbReference type="AlphaFoldDB" id="A0A1F5LU53"/>
<sequence length="376" mass="39934">MSQTTVIIIGASYAGIGVAHAILKGIPSVKVIVINPHNKLFFSIAAPRILAKPDAFRPEQYLLSIQGAFAQYPSESIEFIQDFATSIDSATKTVTVKTGASFSYDYLVIASGSTTASSLGKGSTVAPFKPSNAKDMEAVIKSAQQEVADAKSIIIAGGGAVGVEFAGEVAEAFKTKKGSKITLLTQTKNLLPTLKMSAGIAAKTILAKLNVEVLTSRKVQTAERDSETNKWTATLDNGETLTADLYISTTGVIPNNNFIPAEFLSVDGWVNVDTHLRVKSSSTKGGDPLPIYALGDITTYPQRLAYKVNEQVPIVAANIKAGILGQGKRPEYSPGTRVMMVVGTGQVFFGWVPWGWLVAFVKGKDYFISKASAVGC</sequence>
<accession>A0A1F5LU53</accession>
<dbReference type="GO" id="GO:0004174">
    <property type="term" value="F:electron-transferring-flavoprotein dehydrogenase activity"/>
    <property type="evidence" value="ECO:0007669"/>
    <property type="project" value="TreeGrafter"/>
</dbReference>
<dbReference type="Pfam" id="PF07992">
    <property type="entry name" value="Pyr_redox_2"/>
    <property type="match status" value="1"/>
</dbReference>
<dbReference type="PANTHER" id="PTHR43735">
    <property type="entry name" value="APOPTOSIS-INDUCING FACTOR 1"/>
    <property type="match status" value="1"/>
</dbReference>
<dbReference type="SUPFAM" id="SSF51905">
    <property type="entry name" value="FAD/NAD(P)-binding domain"/>
    <property type="match status" value="1"/>
</dbReference>
<name>A0A1F5LU53_PENAI</name>
<dbReference type="OrthoDB" id="202203at2759"/>
<keyword evidence="4" id="KW-0560">Oxidoreductase</keyword>
<evidence type="ECO:0000313" key="7">
    <source>
        <dbReference type="EMBL" id="OGE56728.1"/>
    </source>
</evidence>
<reference evidence="7 8" key="1">
    <citation type="journal article" date="2016" name="Sci. Rep.">
        <title>Penicillium arizonense, a new, genome sequenced fungal species, reveals a high chemical diversity in secreted metabolites.</title>
        <authorList>
            <person name="Grijseels S."/>
            <person name="Nielsen J.C."/>
            <person name="Randelovic M."/>
            <person name="Nielsen J."/>
            <person name="Nielsen K.F."/>
            <person name="Workman M."/>
            <person name="Frisvad J.C."/>
        </authorList>
    </citation>
    <scope>NUCLEOTIDE SEQUENCE [LARGE SCALE GENOMIC DNA]</scope>
    <source>
        <strain evidence="7 8">CBS 141311</strain>
    </source>
</reference>
<gene>
    <name evidence="7" type="ORF">PENARI_c002G07654</name>
</gene>
<dbReference type="GO" id="GO:0050660">
    <property type="term" value="F:flavin adenine dinucleotide binding"/>
    <property type="evidence" value="ECO:0007669"/>
    <property type="project" value="TreeGrafter"/>
</dbReference>
<protein>
    <recommendedName>
        <fullName evidence="6">FAD/NAD(P)-binding domain-containing protein</fullName>
    </recommendedName>
</protein>
<dbReference type="Gene3D" id="3.50.50.100">
    <property type="match status" value="1"/>
</dbReference>
<dbReference type="GO" id="GO:0005737">
    <property type="term" value="C:cytoplasm"/>
    <property type="evidence" value="ECO:0007669"/>
    <property type="project" value="TreeGrafter"/>
</dbReference>
<dbReference type="GeneID" id="34572396"/>
<dbReference type="InterPro" id="IPR036188">
    <property type="entry name" value="FAD/NAD-bd_sf"/>
</dbReference>
<keyword evidence="5" id="KW-0812">Transmembrane</keyword>
<keyword evidence="3" id="KW-0274">FAD</keyword>
<evidence type="ECO:0000256" key="4">
    <source>
        <dbReference type="ARBA" id="ARBA00023002"/>
    </source>
</evidence>